<feature type="region of interest" description="Disordered" evidence="1">
    <location>
        <begin position="1"/>
        <end position="27"/>
    </location>
</feature>
<comment type="caution">
    <text evidence="2">The sequence shown here is derived from an EMBL/GenBank/DDBJ whole genome shotgun (WGS) entry which is preliminary data.</text>
</comment>
<sequence>MEIWRNSALADRSSPSSSSDTSLDSFNKNGQIQPTIYMSDFYASLEIDRRMPAFMDPVWKPLPHERPLYGKGLSSLDNYSDAFSYLPGENEEGKTASLVEGLLANLAALPSLSDESDAISQISSRSSRYDASQSSSEDGGNGHRLLLSEFYSAFADSCSDEWSSFESPVSPPSGQFSRKIFVGALPYKISDCADPALPGEGRGCVRGLQSPCCGRAASEKCTRICRTTCPCCGG</sequence>
<keyword evidence="3" id="KW-1185">Reference proteome</keyword>
<accession>A0AAV6TP05</accession>
<dbReference type="AlphaFoldDB" id="A0AAV6TP05"/>
<organism evidence="2 3">
    <name type="scientific">Oedothorax gibbosus</name>
    <dbReference type="NCBI Taxonomy" id="931172"/>
    <lineage>
        <taxon>Eukaryota</taxon>
        <taxon>Metazoa</taxon>
        <taxon>Ecdysozoa</taxon>
        <taxon>Arthropoda</taxon>
        <taxon>Chelicerata</taxon>
        <taxon>Arachnida</taxon>
        <taxon>Araneae</taxon>
        <taxon>Araneomorphae</taxon>
        <taxon>Entelegynae</taxon>
        <taxon>Araneoidea</taxon>
        <taxon>Linyphiidae</taxon>
        <taxon>Erigoninae</taxon>
        <taxon>Oedothorax</taxon>
    </lineage>
</organism>
<protein>
    <submittedName>
        <fullName evidence="2">Uncharacterized protein</fullName>
    </submittedName>
</protein>
<evidence type="ECO:0000313" key="3">
    <source>
        <dbReference type="Proteomes" id="UP000827092"/>
    </source>
</evidence>
<gene>
    <name evidence="2" type="ORF">JTE90_027820</name>
</gene>
<name>A0AAV6TP05_9ARAC</name>
<evidence type="ECO:0000313" key="2">
    <source>
        <dbReference type="EMBL" id="KAG8173629.1"/>
    </source>
</evidence>
<evidence type="ECO:0000256" key="1">
    <source>
        <dbReference type="SAM" id="MobiDB-lite"/>
    </source>
</evidence>
<feature type="compositionally biased region" description="Low complexity" evidence="1">
    <location>
        <begin position="7"/>
        <end position="25"/>
    </location>
</feature>
<reference evidence="2 3" key="1">
    <citation type="journal article" date="2022" name="Nat. Ecol. Evol.">
        <title>A masculinizing supergene underlies an exaggerated male reproductive morph in a spider.</title>
        <authorList>
            <person name="Hendrickx F."/>
            <person name="De Corte Z."/>
            <person name="Sonet G."/>
            <person name="Van Belleghem S.M."/>
            <person name="Kostlbacher S."/>
            <person name="Vangestel C."/>
        </authorList>
    </citation>
    <scope>NUCLEOTIDE SEQUENCE [LARGE SCALE GENOMIC DNA]</scope>
    <source>
        <strain evidence="2">W744_W776</strain>
    </source>
</reference>
<proteinExistence type="predicted"/>
<dbReference type="EMBL" id="JAFNEN010001592">
    <property type="protein sequence ID" value="KAG8173629.1"/>
    <property type="molecule type" value="Genomic_DNA"/>
</dbReference>
<dbReference type="Proteomes" id="UP000827092">
    <property type="component" value="Unassembled WGS sequence"/>
</dbReference>